<reference evidence="1" key="1">
    <citation type="submission" date="2020-05" db="EMBL/GenBank/DDBJ databases">
        <authorList>
            <person name="Chiriac C."/>
            <person name="Salcher M."/>
            <person name="Ghai R."/>
            <person name="Kavagutti S V."/>
        </authorList>
    </citation>
    <scope>NUCLEOTIDE SEQUENCE</scope>
</reference>
<dbReference type="AlphaFoldDB" id="A0A6J6JS47"/>
<evidence type="ECO:0000313" key="1">
    <source>
        <dbReference type="EMBL" id="CAB4639175.1"/>
    </source>
</evidence>
<proteinExistence type="predicted"/>
<name>A0A6J6JS47_9ZZZZ</name>
<gene>
    <name evidence="1" type="ORF">UFOPK2032_01143</name>
</gene>
<accession>A0A6J6JS47</accession>
<dbReference type="EMBL" id="CAEZVM010000071">
    <property type="protein sequence ID" value="CAB4639175.1"/>
    <property type="molecule type" value="Genomic_DNA"/>
</dbReference>
<sequence>MTKDPYKIVDTKPSWVSKLGAGALALGSVATAIAVTVPGLPGYDILTQIAAGS</sequence>
<protein>
    <submittedName>
        <fullName evidence="1">Unannotated protein</fullName>
    </submittedName>
</protein>
<organism evidence="1">
    <name type="scientific">freshwater metagenome</name>
    <dbReference type="NCBI Taxonomy" id="449393"/>
    <lineage>
        <taxon>unclassified sequences</taxon>
        <taxon>metagenomes</taxon>
        <taxon>ecological metagenomes</taxon>
    </lineage>
</organism>